<evidence type="ECO:0000313" key="6">
    <source>
        <dbReference type="Proteomes" id="UP000000379"/>
    </source>
</evidence>
<dbReference type="HAMAP" id="MF_00996">
    <property type="entry name" value="MqnD"/>
    <property type="match status" value="1"/>
</dbReference>
<dbReference type="HOGENOM" id="CLU_070326_0_0_0"/>
<comment type="pathway">
    <text evidence="1 4">Quinol/quinone metabolism; menaquinone biosynthesis.</text>
</comment>
<accession>D7CW74</accession>
<organism evidence="5 6">
    <name type="scientific">Truepera radiovictrix (strain DSM 17093 / CIP 108686 / LMG 22925 / RQ-24)</name>
    <dbReference type="NCBI Taxonomy" id="649638"/>
    <lineage>
        <taxon>Bacteria</taxon>
        <taxon>Thermotogati</taxon>
        <taxon>Deinococcota</taxon>
        <taxon>Deinococci</taxon>
        <taxon>Trueperales</taxon>
        <taxon>Trueperaceae</taxon>
        <taxon>Truepera</taxon>
    </lineage>
</organism>
<dbReference type="Pfam" id="PF02621">
    <property type="entry name" value="VitK2_biosynth"/>
    <property type="match status" value="1"/>
</dbReference>
<proteinExistence type="inferred from homology"/>
<evidence type="ECO:0000256" key="1">
    <source>
        <dbReference type="ARBA" id="ARBA00004863"/>
    </source>
</evidence>
<keyword evidence="6" id="KW-1185">Reference proteome</keyword>
<dbReference type="Gene3D" id="3.40.190.10">
    <property type="entry name" value="Periplasmic binding protein-like II"/>
    <property type="match status" value="2"/>
</dbReference>
<dbReference type="UniPathway" id="UPA00079"/>
<comment type="catalytic activity">
    <reaction evidence="4">
        <text>cyclic dehypoxanthinylfutalosinate = 1,4-dihydroxy-6-naphthoate + dihydroxyacetone</text>
        <dbReference type="Rhea" id="RHEA:33087"/>
        <dbReference type="ChEBI" id="CHEBI:16016"/>
        <dbReference type="ChEBI" id="CHEBI:64254"/>
        <dbReference type="ChEBI" id="CHEBI:64270"/>
        <dbReference type="EC" id="4.1.99.29"/>
    </reaction>
</comment>
<comment type="function">
    <text evidence="4">Catalyzes the conversion of cyclic dehypoxanthine futalosine (cyclic DHFL) into 1,4-dihydroxy-6-naphthoate, a step in the biosynthesis of menaquinone (MK, vitamin K2).</text>
</comment>
<dbReference type="InterPro" id="IPR030869">
    <property type="entry name" value="MqnD"/>
</dbReference>
<dbReference type="Proteomes" id="UP000000379">
    <property type="component" value="Chromosome"/>
</dbReference>
<dbReference type="EMBL" id="CP002049">
    <property type="protein sequence ID" value="ADI14337.1"/>
    <property type="molecule type" value="Genomic_DNA"/>
</dbReference>
<evidence type="ECO:0000256" key="3">
    <source>
        <dbReference type="ARBA" id="ARBA00023239"/>
    </source>
</evidence>
<keyword evidence="3 4" id="KW-0456">Lyase</keyword>
<dbReference type="AlphaFoldDB" id="D7CW74"/>
<name>D7CW74_TRURR</name>
<gene>
    <name evidence="4" type="primary">mqnD</name>
    <name evidence="5" type="ordered locus">Trad_1214</name>
</gene>
<dbReference type="PANTHER" id="PTHR37167">
    <property type="entry name" value="1,4-DIHYDROXY-6-NAPHTOATE SYNTHASE"/>
    <property type="match status" value="1"/>
</dbReference>
<dbReference type="KEGG" id="tra:Trad_1214"/>
<dbReference type="PANTHER" id="PTHR37167:SF1">
    <property type="entry name" value="1,4-DIHYDROXY-6-NAPHTOATE SYNTHASE"/>
    <property type="match status" value="1"/>
</dbReference>
<evidence type="ECO:0000256" key="2">
    <source>
        <dbReference type="ARBA" id="ARBA00022428"/>
    </source>
</evidence>
<protein>
    <recommendedName>
        <fullName evidence="4">1,4-dihydroxy-6-naphtoate synthase</fullName>
        <ecNumber evidence="4">4.1.99.29</ecNumber>
    </recommendedName>
    <alternativeName>
        <fullName evidence="4">Menaquinone biosynthetic enzyme MqnD</fullName>
    </alternativeName>
</protein>
<keyword evidence="2 4" id="KW-0474">Menaquinone biosynthesis</keyword>
<dbReference type="EC" id="4.1.99.29" evidence="4"/>
<feature type="binding site" evidence="4">
    <location>
        <begin position="53"/>
        <end position="55"/>
    </location>
    <ligand>
        <name>substrate</name>
    </ligand>
</feature>
<reference evidence="5 6" key="2">
    <citation type="journal article" date="2011" name="Stand. Genomic Sci.">
        <title>Complete genome sequence of Truepera radiovictrix type strain (RQ-24).</title>
        <authorList>
            <person name="Ivanova N."/>
            <person name="Rohde C."/>
            <person name="Munk C."/>
            <person name="Nolan M."/>
            <person name="Lucas S."/>
            <person name="Del Rio T.G."/>
            <person name="Tice H."/>
            <person name="Deshpande S."/>
            <person name="Cheng J.F."/>
            <person name="Tapia R."/>
            <person name="Han C."/>
            <person name="Goodwin L."/>
            <person name="Pitluck S."/>
            <person name="Liolios K."/>
            <person name="Mavromatis K."/>
            <person name="Mikhailova N."/>
            <person name="Pati A."/>
            <person name="Chen A."/>
            <person name="Palaniappan K."/>
            <person name="Land M."/>
            <person name="Hauser L."/>
            <person name="Chang Y.J."/>
            <person name="Jeffries C.D."/>
            <person name="Brambilla E."/>
            <person name="Rohde M."/>
            <person name="Goker M."/>
            <person name="Tindall B.J."/>
            <person name="Woyke T."/>
            <person name="Bristow J."/>
            <person name="Eisen J.A."/>
            <person name="Markowitz V."/>
            <person name="Hugenholtz P."/>
            <person name="Kyrpides N.C."/>
            <person name="Klenk H.P."/>
            <person name="Lapidus A."/>
        </authorList>
    </citation>
    <scope>NUCLEOTIDE SEQUENCE [LARGE SCALE GENOMIC DNA]</scope>
    <source>
        <strain evidence="6">DSM 17093 / CIP 108686 / LMG 22925 / RQ-24</strain>
    </source>
</reference>
<evidence type="ECO:0000313" key="5">
    <source>
        <dbReference type="EMBL" id="ADI14337.1"/>
    </source>
</evidence>
<reference evidence="6" key="1">
    <citation type="submission" date="2010-05" db="EMBL/GenBank/DDBJ databases">
        <title>The complete genome of Truepera radiovictris DSM 17093.</title>
        <authorList>
            <consortium name="US DOE Joint Genome Institute (JGI-PGF)"/>
            <person name="Lucas S."/>
            <person name="Copeland A."/>
            <person name="Lapidus A."/>
            <person name="Glavina del Rio T."/>
            <person name="Dalin E."/>
            <person name="Tice H."/>
            <person name="Bruce D."/>
            <person name="Goodwin L."/>
            <person name="Pitluck S."/>
            <person name="Kyrpides N."/>
            <person name="Mavromatis K."/>
            <person name="Ovchinnikova G."/>
            <person name="Munk A.C."/>
            <person name="Detter J.C."/>
            <person name="Han C."/>
            <person name="Tapia R."/>
            <person name="Land M."/>
            <person name="Hauser L."/>
            <person name="Markowitz V."/>
            <person name="Cheng J.-F."/>
            <person name="Hugenholtz P."/>
            <person name="Woyke T."/>
            <person name="Wu D."/>
            <person name="Tindall B."/>
            <person name="Pomrenke H.G."/>
            <person name="Brambilla E."/>
            <person name="Klenk H.-P."/>
            <person name="Eisen J.A."/>
        </authorList>
    </citation>
    <scope>NUCLEOTIDE SEQUENCE [LARGE SCALE GENOMIC DNA]</scope>
    <source>
        <strain evidence="6">DSM 17093 / CIP 108686 / LMG 22925 / RQ-24</strain>
    </source>
</reference>
<feature type="active site" description="Proton acceptor" evidence="4">
    <location>
        <position position="143"/>
    </location>
</feature>
<dbReference type="GO" id="GO:0016830">
    <property type="term" value="F:carbon-carbon lyase activity"/>
    <property type="evidence" value="ECO:0007669"/>
    <property type="project" value="UniProtKB-UniRule"/>
</dbReference>
<dbReference type="OrthoDB" id="9809439at2"/>
<dbReference type="eggNOG" id="COG2107">
    <property type="taxonomic scope" value="Bacteria"/>
</dbReference>
<comment type="similarity">
    <text evidence="4">Belongs to the MqnA/MqnD family. MqnD subfamily.</text>
</comment>
<sequence length="274" mass="30156">MLTLGFSPCPNDCFIFYALAHERVAPELAVQVTLEDVEALNQRARTGALAVTKISYHAFFHLTESYIMLRAGGALGYGVGPLVVTKRPQGSLKGLRVAIPGGLTTANLLLSLFEPEVDKVALRYDRIMPAVAAGEVDAGLIIHESRFTYPDYGLHAHLDLGAWWEAQTGLPLPLGGIMARRDLGEERLARLDEAIQESLRYAYAHPEETKPYVAAHAQELSDRVRQQHIDLYVNALSHDLGETGERAVRELQARAQARGLVPAGREPLFREARA</sequence>
<dbReference type="InterPro" id="IPR003773">
    <property type="entry name" value="Menaquinone_biosynth"/>
</dbReference>
<dbReference type="GO" id="GO:0009234">
    <property type="term" value="P:menaquinone biosynthetic process"/>
    <property type="evidence" value="ECO:0007669"/>
    <property type="project" value="UniProtKB-UniRule"/>
</dbReference>
<dbReference type="SUPFAM" id="SSF53850">
    <property type="entry name" value="Periplasmic binding protein-like II"/>
    <property type="match status" value="1"/>
</dbReference>
<dbReference type="STRING" id="649638.Trad_1214"/>
<dbReference type="CDD" id="cd13635">
    <property type="entry name" value="PBP2_Ttha1568_Mqnd"/>
    <property type="match status" value="1"/>
</dbReference>
<feature type="binding site" evidence="4">
    <location>
        <begin position="105"/>
        <end position="106"/>
    </location>
    <ligand>
        <name>substrate</name>
    </ligand>
</feature>
<dbReference type="RefSeq" id="WP_013177707.1">
    <property type="nucleotide sequence ID" value="NC_014221.1"/>
</dbReference>
<evidence type="ECO:0000256" key="4">
    <source>
        <dbReference type="HAMAP-Rule" id="MF_00996"/>
    </source>
</evidence>